<evidence type="ECO:0008006" key="4">
    <source>
        <dbReference type="Google" id="ProtNLM"/>
    </source>
</evidence>
<sequence>MLGKKFAVATALAAGAVMLGVAPASAYYYVTLSGTGQARAYNNDGSASDAFAGAWDSSLDGDAYNPVYNTYFRTASADTERNLWNKNGAGTETRSGTGSPLYKMRICESEFAQPDSCSSYYYM</sequence>
<feature type="chain" id="PRO_5045560572" description="Secreted protein" evidence="1">
    <location>
        <begin position="27"/>
        <end position="123"/>
    </location>
</feature>
<protein>
    <recommendedName>
        <fullName evidence="4">Secreted protein</fullName>
    </recommendedName>
</protein>
<dbReference type="RefSeq" id="WP_138897131.1">
    <property type="nucleotide sequence ID" value="NZ_BMVO01000017.1"/>
</dbReference>
<keyword evidence="1" id="KW-0732">Signal</keyword>
<dbReference type="Proteomes" id="UP000599437">
    <property type="component" value="Unassembled WGS sequence"/>
</dbReference>
<dbReference type="EMBL" id="BMVO01000017">
    <property type="protein sequence ID" value="GHB17404.1"/>
    <property type="molecule type" value="Genomic_DNA"/>
</dbReference>
<proteinExistence type="predicted"/>
<reference evidence="3" key="1">
    <citation type="journal article" date="2019" name="Int. J. Syst. Evol. Microbiol.">
        <title>The Global Catalogue of Microorganisms (GCM) 10K type strain sequencing project: providing services to taxonomists for standard genome sequencing and annotation.</title>
        <authorList>
            <consortium name="The Broad Institute Genomics Platform"/>
            <consortium name="The Broad Institute Genome Sequencing Center for Infectious Disease"/>
            <person name="Wu L."/>
            <person name="Ma J."/>
        </authorList>
    </citation>
    <scope>NUCLEOTIDE SEQUENCE [LARGE SCALE GENOMIC DNA]</scope>
    <source>
        <strain evidence="3">JCM 4737</strain>
    </source>
</reference>
<organism evidence="2 3">
    <name type="scientific">Streptomyces chryseus</name>
    <dbReference type="NCBI Taxonomy" id="68186"/>
    <lineage>
        <taxon>Bacteria</taxon>
        <taxon>Bacillati</taxon>
        <taxon>Actinomycetota</taxon>
        <taxon>Actinomycetes</taxon>
        <taxon>Kitasatosporales</taxon>
        <taxon>Streptomycetaceae</taxon>
        <taxon>Streptomyces</taxon>
    </lineage>
</organism>
<keyword evidence="3" id="KW-1185">Reference proteome</keyword>
<evidence type="ECO:0000256" key="1">
    <source>
        <dbReference type="SAM" id="SignalP"/>
    </source>
</evidence>
<name>A0ABQ3E2A9_9ACTN</name>
<evidence type="ECO:0000313" key="2">
    <source>
        <dbReference type="EMBL" id="GHB17404.1"/>
    </source>
</evidence>
<gene>
    <name evidence="2" type="ORF">GCM10010346_46610</name>
</gene>
<feature type="signal peptide" evidence="1">
    <location>
        <begin position="1"/>
        <end position="26"/>
    </location>
</feature>
<evidence type="ECO:0000313" key="3">
    <source>
        <dbReference type="Proteomes" id="UP000599437"/>
    </source>
</evidence>
<accession>A0ABQ3E2A9</accession>
<comment type="caution">
    <text evidence="2">The sequence shown here is derived from an EMBL/GenBank/DDBJ whole genome shotgun (WGS) entry which is preliminary data.</text>
</comment>